<dbReference type="InterPro" id="IPR021727">
    <property type="entry name" value="DUF3299"/>
</dbReference>
<evidence type="ECO:0000256" key="2">
    <source>
        <dbReference type="SAM" id="SignalP"/>
    </source>
</evidence>
<evidence type="ECO:0000313" key="3">
    <source>
        <dbReference type="EMBL" id="RIJ30741.1"/>
    </source>
</evidence>
<sequence>MKQILLAASALVLVSGLTACSEASEPPASAPQSDAAGDATGSPDVQLARAETADSGPEIGERVPEPDERKSSGSSIASASAAEKARADAVAARGVTEIGWEELMPEGEEERIAEMYQAQMARLYGGPGGGVAEGSAADQAIQIGTFNRVEEILGQPADGMKIRLPGYTVPFEYGKDAQISEFLLVPYYGACLHAPPPPPNQTVFVKADKPIKLKDLSQAVWIEGTLRTETQKSDLADAAYTIEMTGWEIYEY</sequence>
<organism evidence="3 4">
    <name type="scientific">Henriciella mobilis</name>
    <dbReference type="NCBI Taxonomy" id="2305467"/>
    <lineage>
        <taxon>Bacteria</taxon>
        <taxon>Pseudomonadati</taxon>
        <taxon>Pseudomonadota</taxon>
        <taxon>Alphaproteobacteria</taxon>
        <taxon>Hyphomonadales</taxon>
        <taxon>Hyphomonadaceae</taxon>
        <taxon>Henriciella</taxon>
    </lineage>
</organism>
<feature type="compositionally biased region" description="Basic and acidic residues" evidence="1">
    <location>
        <begin position="59"/>
        <end position="71"/>
    </location>
</feature>
<evidence type="ECO:0000313" key="4">
    <source>
        <dbReference type="Proteomes" id="UP000266385"/>
    </source>
</evidence>
<dbReference type="Proteomes" id="UP000266385">
    <property type="component" value="Unassembled WGS sequence"/>
</dbReference>
<feature type="signal peptide" evidence="2">
    <location>
        <begin position="1"/>
        <end position="23"/>
    </location>
</feature>
<keyword evidence="2" id="KW-0732">Signal</keyword>
<feature type="compositionally biased region" description="Low complexity" evidence="1">
    <location>
        <begin position="21"/>
        <end position="39"/>
    </location>
</feature>
<proteinExistence type="predicted"/>
<evidence type="ECO:0000256" key="1">
    <source>
        <dbReference type="SAM" id="MobiDB-lite"/>
    </source>
</evidence>
<protein>
    <submittedName>
        <fullName evidence="3">DUF3299 domain-containing protein</fullName>
    </submittedName>
</protein>
<dbReference type="RefSeq" id="WP_119376048.1">
    <property type="nucleotide sequence ID" value="NZ_QWFX01000006.1"/>
</dbReference>
<reference evidence="3 4" key="1">
    <citation type="submission" date="2018-08" db="EMBL/GenBank/DDBJ databases">
        <title>Henriciella mobilis sp. nov., isolated from seawater.</title>
        <authorList>
            <person name="Cheng H."/>
            <person name="Wu Y.-H."/>
            <person name="Xu X.-W."/>
            <person name="Guo L.-L."/>
        </authorList>
    </citation>
    <scope>NUCLEOTIDE SEQUENCE [LARGE SCALE GENOMIC DNA]</scope>
    <source>
        <strain evidence="3 4">JN25</strain>
    </source>
</reference>
<feature type="region of interest" description="Disordered" evidence="1">
    <location>
        <begin position="21"/>
        <end position="80"/>
    </location>
</feature>
<feature type="chain" id="PRO_5017318973" evidence="2">
    <location>
        <begin position="24"/>
        <end position="252"/>
    </location>
</feature>
<dbReference type="EMBL" id="QWFX01000006">
    <property type="protein sequence ID" value="RIJ30741.1"/>
    <property type="molecule type" value="Genomic_DNA"/>
</dbReference>
<dbReference type="PROSITE" id="PS51257">
    <property type="entry name" value="PROKAR_LIPOPROTEIN"/>
    <property type="match status" value="1"/>
</dbReference>
<dbReference type="AlphaFoldDB" id="A0A399RJB0"/>
<dbReference type="Gene3D" id="2.40.50.870">
    <property type="entry name" value="Protein of unknown function (DUF3299)"/>
    <property type="match status" value="1"/>
</dbReference>
<dbReference type="OrthoDB" id="9812956at2"/>
<comment type="caution">
    <text evidence="3">The sequence shown here is derived from an EMBL/GenBank/DDBJ whole genome shotgun (WGS) entry which is preliminary data.</text>
</comment>
<dbReference type="Pfam" id="PF11736">
    <property type="entry name" value="DUF3299"/>
    <property type="match status" value="1"/>
</dbReference>
<name>A0A399RJB0_9PROT</name>
<gene>
    <name evidence="3" type="ORF">D1223_05585</name>
</gene>
<keyword evidence="4" id="KW-1185">Reference proteome</keyword>
<accession>A0A399RJB0</accession>